<keyword evidence="4" id="KW-1185">Reference proteome</keyword>
<comment type="caution">
    <text evidence="3">The sequence shown here is derived from an EMBL/GenBank/DDBJ whole genome shotgun (WGS) entry which is preliminary data.</text>
</comment>
<dbReference type="EMBL" id="JAGDYM010000005">
    <property type="protein sequence ID" value="MBO1901528.1"/>
    <property type="molecule type" value="Genomic_DNA"/>
</dbReference>
<dbReference type="GO" id="GO:0006633">
    <property type="term" value="P:fatty acid biosynthetic process"/>
    <property type="evidence" value="ECO:0007669"/>
    <property type="project" value="TreeGrafter"/>
</dbReference>
<dbReference type="Proteomes" id="UP000664382">
    <property type="component" value="Unassembled WGS sequence"/>
</dbReference>
<proteinExistence type="inferred from homology"/>
<gene>
    <name evidence="3" type="ORF">J4H92_06140</name>
</gene>
<protein>
    <submittedName>
        <fullName evidence="3">SDR family oxidoreductase</fullName>
    </submittedName>
</protein>
<evidence type="ECO:0000256" key="2">
    <source>
        <dbReference type="ARBA" id="ARBA00023002"/>
    </source>
</evidence>
<organism evidence="3 4">
    <name type="scientific">Leucobacter weissii</name>
    <dbReference type="NCBI Taxonomy" id="1983706"/>
    <lineage>
        <taxon>Bacteria</taxon>
        <taxon>Bacillati</taxon>
        <taxon>Actinomycetota</taxon>
        <taxon>Actinomycetes</taxon>
        <taxon>Micrococcales</taxon>
        <taxon>Microbacteriaceae</taxon>
        <taxon>Leucobacter</taxon>
    </lineage>
</organism>
<name>A0A939SBM8_9MICO</name>
<accession>A0A939SBM8</accession>
<sequence length="263" mass="28139">MSNSAPSVLITGATGGIGRETALRFAEEGGRIAVADLSQEAVDAFAEELRGQFGGIDVLPLVLDQSSEESLSEGVERVREWTGGELTTLALVAGTVQAEGLSVVDLPVEEWDRVHHTNLRGVFLASKHFIPLLARDGSGSIIAIASYWGREAHPFYASYCTSKAGVISFVQGLARELAEEDIRVNAVAPGNINTRMHQKALTDEATARGISFEEMRDIEWSKIPLKVAGPPRSIADGVYFLSSRHASYITGATLDVNGGVVMI</sequence>
<dbReference type="CDD" id="cd05233">
    <property type="entry name" value="SDR_c"/>
    <property type="match status" value="1"/>
</dbReference>
<dbReference type="PANTHER" id="PTHR42760">
    <property type="entry name" value="SHORT-CHAIN DEHYDROGENASES/REDUCTASES FAMILY MEMBER"/>
    <property type="match status" value="1"/>
</dbReference>
<dbReference type="RefSeq" id="WP_208097178.1">
    <property type="nucleotide sequence ID" value="NZ_JAGDYM010000005.1"/>
</dbReference>
<dbReference type="Pfam" id="PF13561">
    <property type="entry name" value="adh_short_C2"/>
    <property type="match status" value="1"/>
</dbReference>
<dbReference type="PROSITE" id="PS00061">
    <property type="entry name" value="ADH_SHORT"/>
    <property type="match status" value="1"/>
</dbReference>
<dbReference type="InterPro" id="IPR036291">
    <property type="entry name" value="NAD(P)-bd_dom_sf"/>
</dbReference>
<dbReference type="InterPro" id="IPR002347">
    <property type="entry name" value="SDR_fam"/>
</dbReference>
<evidence type="ECO:0000256" key="1">
    <source>
        <dbReference type="ARBA" id="ARBA00006484"/>
    </source>
</evidence>
<dbReference type="InterPro" id="IPR020904">
    <property type="entry name" value="Sc_DH/Rdtase_CS"/>
</dbReference>
<dbReference type="AlphaFoldDB" id="A0A939SBM8"/>
<dbReference type="GO" id="GO:0016616">
    <property type="term" value="F:oxidoreductase activity, acting on the CH-OH group of donors, NAD or NADP as acceptor"/>
    <property type="evidence" value="ECO:0007669"/>
    <property type="project" value="TreeGrafter"/>
</dbReference>
<evidence type="ECO:0000313" key="3">
    <source>
        <dbReference type="EMBL" id="MBO1901528.1"/>
    </source>
</evidence>
<dbReference type="PRINTS" id="PR00081">
    <property type="entry name" value="GDHRDH"/>
</dbReference>
<reference evidence="3" key="1">
    <citation type="submission" date="2021-03" db="EMBL/GenBank/DDBJ databases">
        <title>Leucobacter chromiisoli sp. nov., isolated from chromium-containing soil of chemical plant.</title>
        <authorList>
            <person name="Xu Z."/>
        </authorList>
    </citation>
    <scope>NUCLEOTIDE SEQUENCE</scope>
    <source>
        <strain evidence="3">S27</strain>
    </source>
</reference>
<dbReference type="SUPFAM" id="SSF51735">
    <property type="entry name" value="NAD(P)-binding Rossmann-fold domains"/>
    <property type="match status" value="1"/>
</dbReference>
<comment type="similarity">
    <text evidence="1">Belongs to the short-chain dehydrogenases/reductases (SDR) family.</text>
</comment>
<keyword evidence="2" id="KW-0560">Oxidoreductase</keyword>
<dbReference type="Gene3D" id="3.40.50.720">
    <property type="entry name" value="NAD(P)-binding Rossmann-like Domain"/>
    <property type="match status" value="1"/>
</dbReference>
<dbReference type="PANTHER" id="PTHR42760:SF122">
    <property type="entry name" value="NAD(P)-BINDING PROTEIN"/>
    <property type="match status" value="1"/>
</dbReference>
<dbReference type="FunFam" id="3.40.50.720:FF:000084">
    <property type="entry name" value="Short-chain dehydrogenase reductase"/>
    <property type="match status" value="1"/>
</dbReference>
<dbReference type="GO" id="GO:0048038">
    <property type="term" value="F:quinone binding"/>
    <property type="evidence" value="ECO:0007669"/>
    <property type="project" value="TreeGrafter"/>
</dbReference>
<evidence type="ECO:0000313" key="4">
    <source>
        <dbReference type="Proteomes" id="UP000664382"/>
    </source>
</evidence>